<dbReference type="PANTHER" id="PTHR31496:SF3">
    <property type="entry name" value="TRANSCRIPTION REPRESSOR KAN1"/>
    <property type="match status" value="1"/>
</dbReference>
<dbReference type="EMBL" id="JACMSC010000012">
    <property type="protein sequence ID" value="KAG6497320.1"/>
    <property type="molecule type" value="Genomic_DNA"/>
</dbReference>
<feature type="region of interest" description="Disordered" evidence="7">
    <location>
        <begin position="189"/>
        <end position="208"/>
    </location>
</feature>
<dbReference type="InterPro" id="IPR006447">
    <property type="entry name" value="Myb_dom_plants"/>
</dbReference>
<dbReference type="GO" id="GO:0010158">
    <property type="term" value="P:abaxial cell fate specification"/>
    <property type="evidence" value="ECO:0007669"/>
    <property type="project" value="InterPro"/>
</dbReference>
<comment type="subcellular location">
    <subcellularLocation>
        <location evidence="1">Nucleus</location>
    </subcellularLocation>
</comment>
<name>A0A8J5L0U7_ZINOF</name>
<protein>
    <recommendedName>
        <fullName evidence="8">Myb-like domain-containing protein</fullName>
    </recommendedName>
</protein>
<evidence type="ECO:0000259" key="8">
    <source>
        <dbReference type="Pfam" id="PF00249"/>
    </source>
</evidence>
<keyword evidence="5" id="KW-0804">Transcription</keyword>
<organism evidence="9 10">
    <name type="scientific">Zingiber officinale</name>
    <name type="common">Ginger</name>
    <name type="synonym">Amomum zingiber</name>
    <dbReference type="NCBI Taxonomy" id="94328"/>
    <lineage>
        <taxon>Eukaryota</taxon>
        <taxon>Viridiplantae</taxon>
        <taxon>Streptophyta</taxon>
        <taxon>Embryophyta</taxon>
        <taxon>Tracheophyta</taxon>
        <taxon>Spermatophyta</taxon>
        <taxon>Magnoliopsida</taxon>
        <taxon>Liliopsida</taxon>
        <taxon>Zingiberales</taxon>
        <taxon>Zingiberaceae</taxon>
        <taxon>Zingiber</taxon>
    </lineage>
</organism>
<accession>A0A8J5L0U7</accession>
<dbReference type="InterPro" id="IPR044847">
    <property type="entry name" value="KAN_fam"/>
</dbReference>
<reference evidence="9 10" key="1">
    <citation type="submission" date="2020-08" db="EMBL/GenBank/DDBJ databases">
        <title>Plant Genome Project.</title>
        <authorList>
            <person name="Zhang R.-G."/>
        </authorList>
    </citation>
    <scope>NUCLEOTIDE SEQUENCE [LARGE SCALE GENOMIC DNA]</scope>
    <source>
        <tissue evidence="9">Rhizome</tissue>
    </source>
</reference>
<keyword evidence="10" id="KW-1185">Reference proteome</keyword>
<dbReference type="FunFam" id="1.10.10.60:FF:000002">
    <property type="entry name" value="Myb family transcription factor"/>
    <property type="match status" value="1"/>
</dbReference>
<gene>
    <name evidence="9" type="ORF">ZIOFF_045219</name>
</gene>
<keyword evidence="2" id="KW-0217">Developmental protein</keyword>
<dbReference type="GO" id="GO:0006355">
    <property type="term" value="P:regulation of DNA-templated transcription"/>
    <property type="evidence" value="ECO:0007669"/>
    <property type="project" value="InterPro"/>
</dbReference>
<dbReference type="InterPro" id="IPR001005">
    <property type="entry name" value="SANT/Myb"/>
</dbReference>
<evidence type="ECO:0000256" key="2">
    <source>
        <dbReference type="ARBA" id="ARBA00022473"/>
    </source>
</evidence>
<feature type="domain" description="Myb-like" evidence="8">
    <location>
        <begin position="87"/>
        <end position="138"/>
    </location>
</feature>
<evidence type="ECO:0000256" key="7">
    <source>
        <dbReference type="SAM" id="MobiDB-lite"/>
    </source>
</evidence>
<evidence type="ECO:0000256" key="6">
    <source>
        <dbReference type="ARBA" id="ARBA00023242"/>
    </source>
</evidence>
<proteinExistence type="predicted"/>
<keyword evidence="6" id="KW-0539">Nucleus</keyword>
<evidence type="ECO:0000256" key="3">
    <source>
        <dbReference type="ARBA" id="ARBA00022782"/>
    </source>
</evidence>
<dbReference type="PANTHER" id="PTHR31496">
    <property type="entry name" value="TRANSCRIPTION FACTOR KAN2-RELATED"/>
    <property type="match status" value="1"/>
</dbReference>
<dbReference type="Gene3D" id="1.10.10.60">
    <property type="entry name" value="Homeodomain-like"/>
    <property type="match status" value="1"/>
</dbReference>
<keyword evidence="4" id="KW-0805">Transcription regulation</keyword>
<comment type="caution">
    <text evidence="9">The sequence shown here is derived from an EMBL/GenBank/DDBJ whole genome shotgun (WGS) entry which is preliminary data.</text>
</comment>
<dbReference type="GO" id="GO:0000976">
    <property type="term" value="F:transcription cis-regulatory region binding"/>
    <property type="evidence" value="ECO:0007669"/>
    <property type="project" value="InterPro"/>
</dbReference>
<evidence type="ECO:0000256" key="1">
    <source>
        <dbReference type="ARBA" id="ARBA00004123"/>
    </source>
</evidence>
<dbReference type="Pfam" id="PF00249">
    <property type="entry name" value="Myb_DNA-binding"/>
    <property type="match status" value="1"/>
</dbReference>
<dbReference type="AlphaFoldDB" id="A0A8J5L0U7"/>
<dbReference type="Proteomes" id="UP000734854">
    <property type="component" value="Unassembled WGS sequence"/>
</dbReference>
<feature type="region of interest" description="Disordered" evidence="7">
    <location>
        <begin position="1"/>
        <end position="28"/>
    </location>
</feature>
<dbReference type="InterPro" id="IPR009057">
    <property type="entry name" value="Homeodomain-like_sf"/>
</dbReference>
<evidence type="ECO:0000313" key="10">
    <source>
        <dbReference type="Proteomes" id="UP000734854"/>
    </source>
</evidence>
<evidence type="ECO:0000313" key="9">
    <source>
        <dbReference type="EMBL" id="KAG6497320.1"/>
    </source>
</evidence>
<evidence type="ECO:0000256" key="5">
    <source>
        <dbReference type="ARBA" id="ARBA00023163"/>
    </source>
</evidence>
<keyword evidence="3" id="KW-0221">Differentiation</keyword>
<dbReference type="NCBIfam" id="TIGR01557">
    <property type="entry name" value="myb_SHAQKYF"/>
    <property type="match status" value="1"/>
</dbReference>
<sequence>MEAPFPDLSLHIRTPPIPKPSSRPWAQVNSSDIGQMSCEHHGKEELVEPSLRLGTDAVPVATAGKEQRAKRRISRLSSGRRSLRAPRMRWTSSLHAHFVHAVELLGGHERATPKSVLELMNVKDLTLAHVKSHLQMYRTVKNSNNRGAGVLMNCKSGEVEEGGVVLVAAGDKAGDHDFLNPTPYVSHISSTTPPPWPSSATAVAAPNNSSSRNLRACMQCTHSRVRARNHSRGLGPGGLLLSATANNLLQAVFLPGRPSLIQQNRGLSCTAVKPLQLRRANIYRVWRLYVTELENAGGIHE</sequence>
<dbReference type="GO" id="GO:0005634">
    <property type="term" value="C:nucleus"/>
    <property type="evidence" value="ECO:0007669"/>
    <property type="project" value="UniProtKB-SubCell"/>
</dbReference>
<dbReference type="SUPFAM" id="SSF46689">
    <property type="entry name" value="Homeodomain-like"/>
    <property type="match status" value="1"/>
</dbReference>
<evidence type="ECO:0000256" key="4">
    <source>
        <dbReference type="ARBA" id="ARBA00023015"/>
    </source>
</evidence>